<evidence type="ECO:0000256" key="3">
    <source>
        <dbReference type="ARBA" id="ARBA00022670"/>
    </source>
</evidence>
<feature type="active site" description="Proton donor/acceptor" evidence="7">
    <location>
        <position position="255"/>
    </location>
</feature>
<keyword evidence="3" id="KW-0645">Protease</keyword>
<comment type="similarity">
    <text evidence="2 7">Belongs to the peptidase M14 family.</text>
</comment>
<dbReference type="RefSeq" id="WP_265993173.1">
    <property type="nucleotide sequence ID" value="NZ_CP110973.1"/>
</dbReference>
<keyword evidence="4" id="KW-0378">Hydrolase</keyword>
<keyword evidence="5" id="KW-0862">Zinc</keyword>
<evidence type="ECO:0000256" key="2">
    <source>
        <dbReference type="ARBA" id="ARBA00005988"/>
    </source>
</evidence>
<reference evidence="11" key="1">
    <citation type="journal article" date="2019" name="Int. J. Syst. Evol. Microbiol.">
        <title>The Global Catalogue of Microorganisms (GCM) 10K type strain sequencing project: providing services to taxonomists for standard genome sequencing and annotation.</title>
        <authorList>
            <consortium name="The Broad Institute Genomics Platform"/>
            <consortium name="The Broad Institute Genome Sequencing Center for Infectious Disease"/>
            <person name="Wu L."/>
            <person name="Ma J."/>
        </authorList>
    </citation>
    <scope>NUCLEOTIDE SEQUENCE [LARGE SCALE GENOMIC DNA]</scope>
    <source>
        <strain evidence="11">CCUG 55608</strain>
    </source>
</reference>
<feature type="domain" description="Peptidase M14" evidence="9">
    <location>
        <begin position="45"/>
        <end position="302"/>
    </location>
</feature>
<sequence length="490" mass="55231">MLKTTTAFSIFAFNLLLMTTAYSQDLAFSKQLFDTYDAYRDSALTHRRFKQADILPLIDQLKSDSRFEVTKVGESVEKRPIQLIKVGNGPRKVLLWSQMHGDEPSATMALFDIFNLLRTDGPFEDFKKQLLAETTLYFVPMLNPDGAERYQRRNALDIDLNRDALRLQSPESVLLKGLQQSLKPDFGFNLHDQNTRYSAGPTPKQATISFLATAYDEARNINPVRERSMQLIVGMNRVLQQFIPGGVGRFSDEFEPRAFGDNIQKWGTTLILIESGGYPNDPEKQFIRKLNYVAILSGLQAIATDSYQAESRSEYITIPENERYLFDVLIRNAQIMRGGKPVTVDLGINRYEVNVGNAATFGYRSTIDDLGDLSTFFGIEEIDATGLTLVPGKIHPQPLRSLTDLKKYKLDSLIQQGVTTFRLATPSRATTHLSPVHLLQPTTTPVRPVQTGRIPTFVLRRGNQLRYVFVNGFWLDVSTGDNKLATGVIE</sequence>
<dbReference type="PANTHER" id="PTHR11705:SF143">
    <property type="entry name" value="SLL0236 PROTEIN"/>
    <property type="match status" value="1"/>
</dbReference>
<evidence type="ECO:0000256" key="5">
    <source>
        <dbReference type="ARBA" id="ARBA00022833"/>
    </source>
</evidence>
<dbReference type="EMBL" id="JBHTLP010000008">
    <property type="protein sequence ID" value="MFD1142683.1"/>
    <property type="molecule type" value="Genomic_DNA"/>
</dbReference>
<name>A0ABW3QEE2_9BACT</name>
<evidence type="ECO:0000256" key="1">
    <source>
        <dbReference type="ARBA" id="ARBA00001947"/>
    </source>
</evidence>
<protein>
    <submittedName>
        <fullName evidence="10">M14 family metallopeptidase</fullName>
    </submittedName>
</protein>
<dbReference type="SMART" id="SM00631">
    <property type="entry name" value="Zn_pept"/>
    <property type="match status" value="1"/>
</dbReference>
<comment type="cofactor">
    <cofactor evidence="1">
        <name>Zn(2+)</name>
        <dbReference type="ChEBI" id="CHEBI:29105"/>
    </cofactor>
</comment>
<dbReference type="SUPFAM" id="SSF53187">
    <property type="entry name" value="Zn-dependent exopeptidases"/>
    <property type="match status" value="1"/>
</dbReference>
<evidence type="ECO:0000256" key="6">
    <source>
        <dbReference type="ARBA" id="ARBA00023049"/>
    </source>
</evidence>
<dbReference type="Gene3D" id="3.40.630.10">
    <property type="entry name" value="Zn peptidases"/>
    <property type="match status" value="1"/>
</dbReference>
<keyword evidence="6" id="KW-0482">Metalloprotease</keyword>
<evidence type="ECO:0000256" key="4">
    <source>
        <dbReference type="ARBA" id="ARBA00022801"/>
    </source>
</evidence>
<organism evidence="10 11">
    <name type="scientific">Larkinella insperata</name>
    <dbReference type="NCBI Taxonomy" id="332158"/>
    <lineage>
        <taxon>Bacteria</taxon>
        <taxon>Pseudomonadati</taxon>
        <taxon>Bacteroidota</taxon>
        <taxon>Cytophagia</taxon>
        <taxon>Cytophagales</taxon>
        <taxon>Spirosomataceae</taxon>
        <taxon>Larkinella</taxon>
    </lineage>
</organism>
<dbReference type="Pfam" id="PF00246">
    <property type="entry name" value="Peptidase_M14"/>
    <property type="match status" value="1"/>
</dbReference>
<evidence type="ECO:0000313" key="11">
    <source>
        <dbReference type="Proteomes" id="UP001597116"/>
    </source>
</evidence>
<evidence type="ECO:0000256" key="7">
    <source>
        <dbReference type="PROSITE-ProRule" id="PRU01379"/>
    </source>
</evidence>
<dbReference type="CDD" id="cd06239">
    <property type="entry name" value="M14-like"/>
    <property type="match status" value="1"/>
</dbReference>
<gene>
    <name evidence="10" type="ORF">ACFQ4C_16270</name>
</gene>
<keyword evidence="11" id="KW-1185">Reference proteome</keyword>
<dbReference type="PROSITE" id="PS52035">
    <property type="entry name" value="PEPTIDASE_M14"/>
    <property type="match status" value="1"/>
</dbReference>
<dbReference type="PANTHER" id="PTHR11705">
    <property type="entry name" value="PROTEASE FAMILY M14 CARBOXYPEPTIDASE A,B"/>
    <property type="match status" value="1"/>
</dbReference>
<feature type="chain" id="PRO_5045261150" evidence="8">
    <location>
        <begin position="24"/>
        <end position="490"/>
    </location>
</feature>
<proteinExistence type="inferred from homology"/>
<dbReference type="InterPro" id="IPR000834">
    <property type="entry name" value="Peptidase_M14"/>
</dbReference>
<keyword evidence="8" id="KW-0732">Signal</keyword>
<comment type="caution">
    <text evidence="10">The sequence shown here is derived from an EMBL/GenBank/DDBJ whole genome shotgun (WGS) entry which is preliminary data.</text>
</comment>
<accession>A0ABW3QEE2</accession>
<evidence type="ECO:0000256" key="8">
    <source>
        <dbReference type="SAM" id="SignalP"/>
    </source>
</evidence>
<dbReference type="Proteomes" id="UP001597116">
    <property type="component" value="Unassembled WGS sequence"/>
</dbReference>
<evidence type="ECO:0000259" key="9">
    <source>
        <dbReference type="PROSITE" id="PS52035"/>
    </source>
</evidence>
<feature type="signal peptide" evidence="8">
    <location>
        <begin position="1"/>
        <end position="23"/>
    </location>
</feature>
<evidence type="ECO:0000313" key="10">
    <source>
        <dbReference type="EMBL" id="MFD1142683.1"/>
    </source>
</evidence>